<name>A0A2M8AIQ9_9BACT</name>
<reference evidence="2" key="1">
    <citation type="submission" date="2017-09" db="EMBL/GenBank/DDBJ databases">
        <title>Depth-based differentiation of microbial function through sediment-hosted aquifers and enrichment of novel symbionts in the deep terrestrial subsurface.</title>
        <authorList>
            <person name="Probst A.J."/>
            <person name="Ladd B."/>
            <person name="Jarett J.K."/>
            <person name="Geller-Mcgrath D.E."/>
            <person name="Sieber C.M.K."/>
            <person name="Emerson J.B."/>
            <person name="Anantharaman K."/>
            <person name="Thomas B.C."/>
            <person name="Malmstrom R."/>
            <person name="Stieglmeier M."/>
            <person name="Klingl A."/>
            <person name="Woyke T."/>
            <person name="Ryan C.M."/>
            <person name="Banfield J.F."/>
        </authorList>
    </citation>
    <scope>NUCLEOTIDE SEQUENCE [LARGE SCALE GENOMIC DNA]</scope>
</reference>
<dbReference type="AlphaFoldDB" id="A0A2M8AIQ9"/>
<dbReference type="EMBL" id="PFUO01000054">
    <property type="protein sequence ID" value="PJB17314.1"/>
    <property type="molecule type" value="Genomic_DNA"/>
</dbReference>
<dbReference type="Proteomes" id="UP000230611">
    <property type="component" value="Unassembled WGS sequence"/>
</dbReference>
<evidence type="ECO:0000313" key="2">
    <source>
        <dbReference type="Proteomes" id="UP000230611"/>
    </source>
</evidence>
<gene>
    <name evidence="1" type="ORF">CO116_01075</name>
</gene>
<feature type="non-terminal residue" evidence="1">
    <location>
        <position position="93"/>
    </location>
</feature>
<evidence type="ECO:0000313" key="1">
    <source>
        <dbReference type="EMBL" id="PJB17314.1"/>
    </source>
</evidence>
<organism evidence="1 2">
    <name type="scientific">Candidatus Falkowbacteria bacterium CG_4_9_14_3_um_filter_38_19</name>
    <dbReference type="NCBI Taxonomy" id="1974559"/>
    <lineage>
        <taxon>Bacteria</taxon>
        <taxon>Candidatus Falkowiibacteriota</taxon>
    </lineage>
</organism>
<protein>
    <submittedName>
        <fullName evidence="1">Uncharacterized protein</fullName>
    </submittedName>
</protein>
<comment type="caution">
    <text evidence="1">The sequence shown here is derived from an EMBL/GenBank/DDBJ whole genome shotgun (WGS) entry which is preliminary data.</text>
</comment>
<proteinExistence type="predicted"/>
<sequence length="93" mass="10823">MTKEYRPETVLLKFQFTNRGLVPPSARRVARDEYALVERRIERGIMAGEHSEADQVTVKPFVKQLFSFGYKPSDLHFYTKVGNGTDKNLRYIL</sequence>
<accession>A0A2M8AIQ9</accession>